<reference evidence="4 5" key="1">
    <citation type="submission" date="2021-03" db="EMBL/GenBank/DDBJ databases">
        <title>Genomic Encyclopedia of Type Strains, Phase IV (KMG-IV): sequencing the most valuable type-strain genomes for metagenomic binning, comparative biology and taxonomic classification.</title>
        <authorList>
            <person name="Goeker M."/>
        </authorList>
    </citation>
    <scope>NUCLEOTIDE SEQUENCE [LARGE SCALE GENOMIC DNA]</scope>
    <source>
        <strain evidence="4 5">DSM 26806</strain>
    </source>
</reference>
<dbReference type="Gene3D" id="3.40.50.850">
    <property type="entry name" value="Isochorismatase-like"/>
    <property type="match status" value="1"/>
</dbReference>
<comment type="similarity">
    <text evidence="1">Belongs to the isochorismatase family.</text>
</comment>
<dbReference type="CDD" id="cd00431">
    <property type="entry name" value="cysteine_hydrolases"/>
    <property type="match status" value="1"/>
</dbReference>
<feature type="domain" description="Isochorismatase-like" evidence="3">
    <location>
        <begin position="12"/>
        <end position="188"/>
    </location>
</feature>
<protein>
    <submittedName>
        <fullName evidence="4">Nicotinamidase-related amidase</fullName>
    </submittedName>
</protein>
<sequence length="217" mass="24325">MSTYTKANWATSALFTIDMQIDFTLLDAPAHIPGTQEVIPQISNLLHAYRKANLPIIHVIRFYKEDGSNADMCRKEAIEQGKRIVVPYSQGSNLVPDLLPEGAPCLNPELLLSGEFQQIGHQEWVMYKPRWGAFYQTNLESFLKKQTIDTVVFSGCNFPNCPRTSIYEASERDFRIVMAQDAISGVYEKGITELSNIGVIIEKTSDITDKVTAAGFK</sequence>
<name>A0ABS4JMQ7_9BACL</name>
<dbReference type="Proteomes" id="UP001519288">
    <property type="component" value="Unassembled WGS sequence"/>
</dbReference>
<organism evidence="4 5">
    <name type="scientific">Paenibacillus shirakamiensis</name>
    <dbReference type="NCBI Taxonomy" id="1265935"/>
    <lineage>
        <taxon>Bacteria</taxon>
        <taxon>Bacillati</taxon>
        <taxon>Bacillota</taxon>
        <taxon>Bacilli</taxon>
        <taxon>Bacillales</taxon>
        <taxon>Paenibacillaceae</taxon>
        <taxon>Paenibacillus</taxon>
    </lineage>
</organism>
<dbReference type="InterPro" id="IPR000868">
    <property type="entry name" value="Isochorismatase-like_dom"/>
</dbReference>
<dbReference type="PANTHER" id="PTHR43540:SF6">
    <property type="entry name" value="ISOCHORISMATASE-LIKE DOMAIN-CONTAINING PROTEIN"/>
    <property type="match status" value="1"/>
</dbReference>
<accession>A0ABS4JMQ7</accession>
<dbReference type="InterPro" id="IPR050272">
    <property type="entry name" value="Isochorismatase-like_hydrls"/>
</dbReference>
<dbReference type="SUPFAM" id="SSF52499">
    <property type="entry name" value="Isochorismatase-like hydrolases"/>
    <property type="match status" value="1"/>
</dbReference>
<gene>
    <name evidence="4" type="ORF">J2Z69_003358</name>
</gene>
<dbReference type="RefSeq" id="WP_245339411.1">
    <property type="nucleotide sequence ID" value="NZ_JAGGLD010000007.1"/>
</dbReference>
<keyword evidence="2" id="KW-0378">Hydrolase</keyword>
<dbReference type="Pfam" id="PF00857">
    <property type="entry name" value="Isochorismatase"/>
    <property type="match status" value="1"/>
</dbReference>
<evidence type="ECO:0000259" key="3">
    <source>
        <dbReference type="Pfam" id="PF00857"/>
    </source>
</evidence>
<dbReference type="EMBL" id="JAGGLD010000007">
    <property type="protein sequence ID" value="MBP2002286.1"/>
    <property type="molecule type" value="Genomic_DNA"/>
</dbReference>
<dbReference type="InterPro" id="IPR036380">
    <property type="entry name" value="Isochorismatase-like_sf"/>
</dbReference>
<comment type="caution">
    <text evidence="4">The sequence shown here is derived from an EMBL/GenBank/DDBJ whole genome shotgun (WGS) entry which is preliminary data.</text>
</comment>
<evidence type="ECO:0000313" key="4">
    <source>
        <dbReference type="EMBL" id="MBP2002286.1"/>
    </source>
</evidence>
<evidence type="ECO:0000256" key="1">
    <source>
        <dbReference type="ARBA" id="ARBA00006336"/>
    </source>
</evidence>
<dbReference type="PANTHER" id="PTHR43540">
    <property type="entry name" value="PEROXYUREIDOACRYLATE/UREIDOACRYLATE AMIDOHYDROLASE-RELATED"/>
    <property type="match status" value="1"/>
</dbReference>
<keyword evidence="5" id="KW-1185">Reference proteome</keyword>
<evidence type="ECO:0000256" key="2">
    <source>
        <dbReference type="ARBA" id="ARBA00022801"/>
    </source>
</evidence>
<proteinExistence type="inferred from homology"/>
<evidence type="ECO:0000313" key="5">
    <source>
        <dbReference type="Proteomes" id="UP001519288"/>
    </source>
</evidence>